<protein>
    <recommendedName>
        <fullName evidence="5">Carbohydrate-binding module family 13 protein</fullName>
    </recommendedName>
</protein>
<accession>A0A0D2P9Z4</accession>
<name>A0A0D2P9Z4_HYPSF</name>
<reference evidence="4" key="1">
    <citation type="submission" date="2014-04" db="EMBL/GenBank/DDBJ databases">
        <title>Evolutionary Origins and Diversification of the Mycorrhizal Mutualists.</title>
        <authorList>
            <consortium name="DOE Joint Genome Institute"/>
            <consortium name="Mycorrhizal Genomics Consortium"/>
            <person name="Kohler A."/>
            <person name="Kuo A."/>
            <person name="Nagy L.G."/>
            <person name="Floudas D."/>
            <person name="Copeland A."/>
            <person name="Barry K.W."/>
            <person name="Cichocki N."/>
            <person name="Veneault-Fourrey C."/>
            <person name="LaButti K."/>
            <person name="Lindquist E.A."/>
            <person name="Lipzen A."/>
            <person name="Lundell T."/>
            <person name="Morin E."/>
            <person name="Murat C."/>
            <person name="Riley R."/>
            <person name="Ohm R."/>
            <person name="Sun H."/>
            <person name="Tunlid A."/>
            <person name="Henrissat B."/>
            <person name="Grigoriev I.V."/>
            <person name="Hibbett D.S."/>
            <person name="Martin F."/>
        </authorList>
    </citation>
    <scope>NUCLEOTIDE SEQUENCE [LARGE SCALE GENOMIC DNA]</scope>
    <source>
        <strain evidence="4">FD-334 SS-4</strain>
    </source>
</reference>
<organism evidence="3 4">
    <name type="scientific">Hypholoma sublateritium (strain FD-334 SS-4)</name>
    <dbReference type="NCBI Taxonomy" id="945553"/>
    <lineage>
        <taxon>Eukaryota</taxon>
        <taxon>Fungi</taxon>
        <taxon>Dikarya</taxon>
        <taxon>Basidiomycota</taxon>
        <taxon>Agaricomycotina</taxon>
        <taxon>Agaricomycetes</taxon>
        <taxon>Agaricomycetidae</taxon>
        <taxon>Agaricales</taxon>
        <taxon>Agaricineae</taxon>
        <taxon>Strophariaceae</taxon>
        <taxon>Hypholoma</taxon>
    </lineage>
</organism>
<dbReference type="EMBL" id="KN817531">
    <property type="protein sequence ID" value="KJA25451.1"/>
    <property type="molecule type" value="Genomic_DNA"/>
</dbReference>
<sequence>MAKLVLGQGQCGTGSNQNSDCRNAFINSLTDFCLFAPPSPGADSTIGDTEKIEVAWCMRSGTGARLIPNGTITSAHFVQTPDFVQITGIGRLTMLNIPLGDSGGELDPHGADGNGNPVGGLVFSSAFGQLEQIQEWTNFMSDSEFCFRACKPGPKAPTFCQHIYDVMGCQWNMPGNYDGGFDQCAADSGEPMGVYGTSTFFQGQPATPLAHPVPASSLCTATNTIGNGLPGLIVSSTIPPVPIPSSTTLTDNTTPTSSPAAMSKTTSGSSGSSSIPTTSLQIPTTPGSSTSSTLTLATSTSISVTSSTGAATSISPTATNTTVSAAFPAVGRWNKFILMGGAAAVGFTLAGVFRVFV</sequence>
<feature type="transmembrane region" description="Helical" evidence="2">
    <location>
        <begin position="336"/>
        <end position="356"/>
    </location>
</feature>
<evidence type="ECO:0000256" key="2">
    <source>
        <dbReference type="SAM" id="Phobius"/>
    </source>
</evidence>
<evidence type="ECO:0000313" key="4">
    <source>
        <dbReference type="Proteomes" id="UP000054270"/>
    </source>
</evidence>
<keyword evidence="2" id="KW-1133">Transmembrane helix</keyword>
<feature type="region of interest" description="Disordered" evidence="1">
    <location>
        <begin position="244"/>
        <end position="293"/>
    </location>
</feature>
<evidence type="ECO:0008006" key="5">
    <source>
        <dbReference type="Google" id="ProtNLM"/>
    </source>
</evidence>
<dbReference type="OMA" id="DVMGCMW"/>
<dbReference type="Proteomes" id="UP000054270">
    <property type="component" value="Unassembled WGS sequence"/>
</dbReference>
<keyword evidence="2" id="KW-0812">Transmembrane</keyword>
<gene>
    <name evidence="3" type="ORF">HYPSUDRAFT_199615</name>
</gene>
<dbReference type="STRING" id="945553.A0A0D2P9Z4"/>
<keyword evidence="4" id="KW-1185">Reference proteome</keyword>
<proteinExistence type="predicted"/>
<evidence type="ECO:0000313" key="3">
    <source>
        <dbReference type="EMBL" id="KJA25451.1"/>
    </source>
</evidence>
<dbReference type="AlphaFoldDB" id="A0A0D2P9Z4"/>
<evidence type="ECO:0000256" key="1">
    <source>
        <dbReference type="SAM" id="MobiDB-lite"/>
    </source>
</evidence>
<dbReference type="OrthoDB" id="2564904at2759"/>
<keyword evidence="2" id="KW-0472">Membrane</keyword>